<dbReference type="AlphaFoldDB" id="A0AAN8IPI3"/>
<dbReference type="GO" id="GO:0003743">
    <property type="term" value="F:translation initiation factor activity"/>
    <property type="evidence" value="ECO:0007669"/>
    <property type="project" value="UniProtKB-KW"/>
</dbReference>
<reference evidence="11 12" key="1">
    <citation type="submission" date="2019-10" db="EMBL/GenBank/DDBJ databases">
        <title>Assembly and Annotation for the nematode Trichostrongylus colubriformis.</title>
        <authorList>
            <person name="Martin J."/>
        </authorList>
    </citation>
    <scope>NUCLEOTIDE SEQUENCE [LARGE SCALE GENOMIC DNA]</scope>
    <source>
        <strain evidence="11">G859</strain>
        <tissue evidence="11">Whole worm</tissue>
    </source>
</reference>
<feature type="compositionally biased region" description="Polar residues" evidence="10">
    <location>
        <begin position="148"/>
        <end position="166"/>
    </location>
</feature>
<evidence type="ECO:0000256" key="2">
    <source>
        <dbReference type="ARBA" id="ARBA00007251"/>
    </source>
</evidence>
<organism evidence="11 12">
    <name type="scientific">Trichostrongylus colubriformis</name>
    <name type="common">Black scour worm</name>
    <dbReference type="NCBI Taxonomy" id="6319"/>
    <lineage>
        <taxon>Eukaryota</taxon>
        <taxon>Metazoa</taxon>
        <taxon>Ecdysozoa</taxon>
        <taxon>Nematoda</taxon>
        <taxon>Chromadorea</taxon>
        <taxon>Rhabditida</taxon>
        <taxon>Rhabditina</taxon>
        <taxon>Rhabditomorpha</taxon>
        <taxon>Strongyloidea</taxon>
        <taxon>Trichostrongylidae</taxon>
        <taxon>Trichostrongylus</taxon>
    </lineage>
</organism>
<comment type="subunit">
    <text evidence="8">Component of the translation initiation factor 2B (eIF2B) complex which is a heterodecamer of two sets of five different subunits: alpha, beta, gamma, delta and epsilon. Subunits alpha, beta and delta comprise a regulatory subcomplex and subunits epsilon and gamma comprise a catalytic subcomplex. Within the complex, the hexameric regulatory complex resides at the center, with the two heterodimeric catalytic subcomplexes bound on opposite sides.</text>
</comment>
<feature type="compositionally biased region" description="Low complexity" evidence="10">
    <location>
        <begin position="118"/>
        <end position="127"/>
    </location>
</feature>
<evidence type="ECO:0000256" key="10">
    <source>
        <dbReference type="SAM" id="MobiDB-lite"/>
    </source>
</evidence>
<evidence type="ECO:0000313" key="12">
    <source>
        <dbReference type="Proteomes" id="UP001331761"/>
    </source>
</evidence>
<dbReference type="InterPro" id="IPR000649">
    <property type="entry name" value="IF-2B-related"/>
</dbReference>
<name>A0AAN8IPI3_TRICO</name>
<dbReference type="PANTHER" id="PTHR10233">
    <property type="entry name" value="TRANSLATION INITIATION FACTOR EIF-2B"/>
    <property type="match status" value="1"/>
</dbReference>
<evidence type="ECO:0000256" key="3">
    <source>
        <dbReference type="ARBA" id="ARBA00022490"/>
    </source>
</evidence>
<comment type="subcellular location">
    <subcellularLocation>
        <location evidence="1">Cytoplasm</location>
        <location evidence="1">Cytosol</location>
    </subcellularLocation>
</comment>
<dbReference type="Gene3D" id="3.40.50.10470">
    <property type="entry name" value="Translation initiation factor eif-2b, domain 2"/>
    <property type="match status" value="1"/>
</dbReference>
<evidence type="ECO:0000313" key="11">
    <source>
        <dbReference type="EMBL" id="KAK5982049.1"/>
    </source>
</evidence>
<protein>
    <recommendedName>
        <fullName evidence="6">Translation initiation factor eIF2B subunit delta</fullName>
    </recommendedName>
    <alternativeName>
        <fullName evidence="7">eIF2B GDP-GTP exchange factor subunit delta</fullName>
    </alternativeName>
</protein>
<keyword evidence="3" id="KW-0963">Cytoplasm</keyword>
<evidence type="ECO:0000256" key="1">
    <source>
        <dbReference type="ARBA" id="ARBA00004514"/>
    </source>
</evidence>
<gene>
    <name evidence="11" type="ORF">GCK32_004992</name>
</gene>
<keyword evidence="12" id="KW-1185">Reference proteome</keyword>
<feature type="compositionally biased region" description="Basic and acidic residues" evidence="10">
    <location>
        <begin position="91"/>
        <end position="117"/>
    </location>
</feature>
<keyword evidence="4" id="KW-0396">Initiation factor</keyword>
<dbReference type="GO" id="GO:0005829">
    <property type="term" value="C:cytosol"/>
    <property type="evidence" value="ECO:0007669"/>
    <property type="project" value="UniProtKB-SubCell"/>
</dbReference>
<feature type="compositionally biased region" description="Basic and acidic residues" evidence="10">
    <location>
        <begin position="65"/>
        <end position="82"/>
    </location>
</feature>
<evidence type="ECO:0000256" key="5">
    <source>
        <dbReference type="ARBA" id="ARBA00022917"/>
    </source>
</evidence>
<dbReference type="InterPro" id="IPR037171">
    <property type="entry name" value="NagB/RpiA_transferase-like"/>
</dbReference>
<proteinExistence type="inferred from homology"/>
<dbReference type="EMBL" id="WIXE01005585">
    <property type="protein sequence ID" value="KAK5982049.1"/>
    <property type="molecule type" value="Genomic_DNA"/>
</dbReference>
<evidence type="ECO:0000256" key="6">
    <source>
        <dbReference type="ARBA" id="ARBA00044147"/>
    </source>
</evidence>
<evidence type="ECO:0000256" key="9">
    <source>
        <dbReference type="RuleBase" id="RU003814"/>
    </source>
</evidence>
<feature type="region of interest" description="Disordered" evidence="10">
    <location>
        <begin position="1"/>
        <end position="20"/>
    </location>
</feature>
<sequence>MTTKPGKSREGTSLPLAEDPVGRLKLSISKLAEGIQKIGDVLGADKLVTAAATRNEVPRSTIAAKETRSSKVDVQNDLKGKDSQIAAKAPHHPDQQKTVEEVKAQRKNKAAEKKARAEAAAAKKAAAGDQGKVQNKSEQSGKSKQKPENLNGSHNTAQLKKSNNRAQPAPVAKSALKSSVKQQPVREVKFDLPVNTVPSASEESICNDVPTGPCSECPEPPSTAHIHPAFLNLAERCEMGVIDEVDSLCLNFLAAFKEYLTDWVTQRQKENRDSSSSLSHDLDIAIRPQIAYLTQESRWPLPYALGNIVRQLKKEIMKVGTPDRIGKMQSMENINKWLDDCEEEYFGSAYRAISDYLLGKMKTAPNVLTYGWCPLVNKVLLDAVEKNSDALFTVVDSEMEGRGEQPRGSSLCIYSEKHMHCDCLLLLVYWSRFILGMRHIQSFIERKIHCRYTDLNSVGTVMESSSMVLLGCVAVLSNGSVVAPKGSMLVALTAKAFNVPVLIVSQTFKFVDKVQGGGRVAMLNRESMELVPSDLITAIVTDIRVLPPSSAPAVLKAKALDLE</sequence>
<evidence type="ECO:0000256" key="8">
    <source>
        <dbReference type="ARBA" id="ARBA00046432"/>
    </source>
</evidence>
<feature type="region of interest" description="Disordered" evidence="10">
    <location>
        <begin position="55"/>
        <end position="183"/>
    </location>
</feature>
<keyword evidence="5" id="KW-0648">Protein biosynthesis</keyword>
<accession>A0AAN8IPI3</accession>
<dbReference type="Proteomes" id="UP001331761">
    <property type="component" value="Unassembled WGS sequence"/>
</dbReference>
<dbReference type="PANTHER" id="PTHR10233:SF14">
    <property type="entry name" value="TRANSLATION INITIATION FACTOR EIF-2B SUBUNIT DELTA"/>
    <property type="match status" value="1"/>
</dbReference>
<comment type="caution">
    <text evidence="11">The sequence shown here is derived from an EMBL/GenBank/DDBJ whole genome shotgun (WGS) entry which is preliminary data.</text>
</comment>
<dbReference type="SUPFAM" id="SSF100950">
    <property type="entry name" value="NagB/RpiA/CoA transferase-like"/>
    <property type="match status" value="1"/>
</dbReference>
<evidence type="ECO:0000256" key="4">
    <source>
        <dbReference type="ARBA" id="ARBA00022540"/>
    </source>
</evidence>
<evidence type="ECO:0000256" key="7">
    <source>
        <dbReference type="ARBA" id="ARBA00044356"/>
    </source>
</evidence>
<dbReference type="InterPro" id="IPR042529">
    <property type="entry name" value="IF_2B-like_C"/>
</dbReference>
<dbReference type="Pfam" id="PF01008">
    <property type="entry name" value="IF-2B"/>
    <property type="match status" value="1"/>
</dbReference>
<comment type="similarity">
    <text evidence="2 9">Belongs to the eIF-2B alpha/beta/delta subunits family.</text>
</comment>